<proteinExistence type="predicted"/>
<organism evidence="2 3">
    <name type="scientific">Gracilibacillus salinarum</name>
    <dbReference type="NCBI Taxonomy" id="2932255"/>
    <lineage>
        <taxon>Bacteria</taxon>
        <taxon>Bacillati</taxon>
        <taxon>Bacillota</taxon>
        <taxon>Bacilli</taxon>
        <taxon>Bacillales</taxon>
        <taxon>Bacillaceae</taxon>
        <taxon>Gracilibacillus</taxon>
    </lineage>
</organism>
<evidence type="ECO:0000313" key="2">
    <source>
        <dbReference type="EMBL" id="UOQ86474.1"/>
    </source>
</evidence>
<reference evidence="2 3" key="1">
    <citation type="submission" date="2022-04" db="EMBL/GenBank/DDBJ databases">
        <title>Gracilibacillus sp. isolated from saltern.</title>
        <authorList>
            <person name="Won M."/>
            <person name="Lee C.-M."/>
            <person name="Woen H.-Y."/>
            <person name="Kwon S.-W."/>
        </authorList>
    </citation>
    <scope>NUCLEOTIDE SEQUENCE [LARGE SCALE GENOMIC DNA]</scope>
    <source>
        <strain evidence="2 3">SSPM10-3</strain>
    </source>
</reference>
<sequence length="53" mass="6271">MWNVISERIPTLFTIVCTLLAYAVPYLVYKINQQIHKALDPPWKKEENNKPDQ</sequence>
<feature type="transmembrane region" description="Helical" evidence="1">
    <location>
        <begin position="12"/>
        <end position="29"/>
    </location>
</feature>
<dbReference type="EMBL" id="CP095071">
    <property type="protein sequence ID" value="UOQ86474.1"/>
    <property type="molecule type" value="Genomic_DNA"/>
</dbReference>
<evidence type="ECO:0000313" key="3">
    <source>
        <dbReference type="Proteomes" id="UP000831537"/>
    </source>
</evidence>
<keyword evidence="1" id="KW-0812">Transmembrane</keyword>
<name>A0ABY4GQF9_9BACI</name>
<gene>
    <name evidence="2" type="ORF">MUN87_06195</name>
</gene>
<protein>
    <submittedName>
        <fullName evidence="2">Uncharacterized protein</fullName>
    </submittedName>
</protein>
<evidence type="ECO:0000256" key="1">
    <source>
        <dbReference type="SAM" id="Phobius"/>
    </source>
</evidence>
<dbReference type="RefSeq" id="WP_244746842.1">
    <property type="nucleotide sequence ID" value="NZ_CP095071.1"/>
</dbReference>
<dbReference type="Proteomes" id="UP000831537">
    <property type="component" value="Chromosome"/>
</dbReference>
<keyword evidence="1" id="KW-1133">Transmembrane helix</keyword>
<keyword evidence="3" id="KW-1185">Reference proteome</keyword>
<keyword evidence="1" id="KW-0472">Membrane</keyword>
<accession>A0ABY4GQF9</accession>